<name>A0AA49IZG1_9PROT</name>
<organism evidence="2">
    <name type="scientific">Candidatus Nitricoxidivorans perseverans</name>
    <dbReference type="NCBI Taxonomy" id="2975601"/>
    <lineage>
        <taxon>Bacteria</taxon>
        <taxon>Pseudomonadati</taxon>
        <taxon>Pseudomonadota</taxon>
        <taxon>Betaproteobacteria</taxon>
        <taxon>Nitrosomonadales</taxon>
        <taxon>Sterolibacteriaceae</taxon>
        <taxon>Candidatus Nitricoxidivorans</taxon>
    </lineage>
</organism>
<dbReference type="EMBL" id="CP107246">
    <property type="protein sequence ID" value="WIM05671.1"/>
    <property type="molecule type" value="Genomic_DNA"/>
</dbReference>
<keyword evidence="1" id="KW-1133">Transmembrane helix</keyword>
<feature type="transmembrane region" description="Helical" evidence="1">
    <location>
        <begin position="64"/>
        <end position="82"/>
    </location>
</feature>
<evidence type="ECO:0000313" key="2">
    <source>
        <dbReference type="EMBL" id="WIM05671.1"/>
    </source>
</evidence>
<dbReference type="KEGG" id="npv:OHM77_13525"/>
<dbReference type="PANTHER" id="PTHR34351:SF1">
    <property type="entry name" value="SLR1927 PROTEIN"/>
    <property type="match status" value="1"/>
</dbReference>
<reference evidence="2" key="1">
    <citation type="journal article" date="2023" name="Nat. Microbiol.">
        <title>Enrichment and characterization of a nitric oxide-reducing microbial community in a continuous bioreactor.</title>
        <authorList>
            <person name="Garrido-Amador P."/>
            <person name="Stortenbeker N."/>
            <person name="Wessels H.J.C.T."/>
            <person name="Speth D.R."/>
            <person name="Garcia-Heredia I."/>
            <person name="Kartal B."/>
        </authorList>
    </citation>
    <scope>NUCLEOTIDE SEQUENCE</scope>
    <source>
        <strain evidence="2">MAG1</strain>
    </source>
</reference>
<dbReference type="AlphaFoldDB" id="A0AA49IZG1"/>
<sequence>MSLRSALHERFVVWALRTRPPEESPVILGQRRVYVLPTRAGLAYAASLLVMLVGAINYNLSLGYALVFLLAGLGLSAILHTFRNLVGLVVAPGRAEPVFAGDAAIFHLTVRNGRDDARRVIRLGLTGQPADTIDVPGGSAASARLSLPAPRRGWLAMPRVTIETRYPLGLVRAWSYCAPDFHCLVYPHPAPDAPPLPFSRGGAGGRIGGGQGTDDFSGLRGHQPADPPRHVAWKIAARQDEAAPLLTKQFAGTSSETLWLEWDSLPPGMDVESRLSLLARWALDAHGAGLAWGLRLPSATLAPTAGAEHLHACLKALALHGQA</sequence>
<protein>
    <submittedName>
        <fullName evidence="2">DUF58 domain-containing protein</fullName>
    </submittedName>
</protein>
<keyword evidence="1" id="KW-0472">Membrane</keyword>
<proteinExistence type="predicted"/>
<gene>
    <name evidence="2" type="ORF">OHM77_13525</name>
</gene>
<keyword evidence="1" id="KW-0812">Transmembrane</keyword>
<accession>A0AA49IZG1</accession>
<dbReference type="PANTHER" id="PTHR34351">
    <property type="entry name" value="SLR1927 PROTEIN-RELATED"/>
    <property type="match status" value="1"/>
</dbReference>
<evidence type="ECO:0000256" key="1">
    <source>
        <dbReference type="SAM" id="Phobius"/>
    </source>
</evidence>
<dbReference type="Proteomes" id="UP001234916">
    <property type="component" value="Chromosome"/>
</dbReference>